<sequence length="93" mass="10414">MREILGYLVCGSKAEPGFRGSGTRVKWMARDRFFECNANHASHEERGLLSTRPERRRCSGWPALGTGGIWVFFRWDSGIFVTNACLKTSGLCG</sequence>
<dbReference type="AlphaFoldDB" id="A0ABD0M390"/>
<name>A0ABD0M390_9CAEN</name>
<evidence type="ECO:0000313" key="2">
    <source>
        <dbReference type="Proteomes" id="UP001519460"/>
    </source>
</evidence>
<accession>A0ABD0M390</accession>
<reference evidence="1 2" key="1">
    <citation type="journal article" date="2023" name="Sci. Data">
        <title>Genome assembly of the Korean intertidal mud-creeper Batillaria attramentaria.</title>
        <authorList>
            <person name="Patra A.K."/>
            <person name="Ho P.T."/>
            <person name="Jun S."/>
            <person name="Lee S.J."/>
            <person name="Kim Y."/>
            <person name="Won Y.J."/>
        </authorList>
    </citation>
    <scope>NUCLEOTIDE SEQUENCE [LARGE SCALE GENOMIC DNA]</scope>
    <source>
        <strain evidence="1">Wonlab-2016</strain>
    </source>
</reference>
<proteinExistence type="predicted"/>
<gene>
    <name evidence="1" type="ORF">BaRGS_00002391</name>
</gene>
<comment type="caution">
    <text evidence="1">The sequence shown here is derived from an EMBL/GenBank/DDBJ whole genome shotgun (WGS) entry which is preliminary data.</text>
</comment>
<organism evidence="1 2">
    <name type="scientific">Batillaria attramentaria</name>
    <dbReference type="NCBI Taxonomy" id="370345"/>
    <lineage>
        <taxon>Eukaryota</taxon>
        <taxon>Metazoa</taxon>
        <taxon>Spiralia</taxon>
        <taxon>Lophotrochozoa</taxon>
        <taxon>Mollusca</taxon>
        <taxon>Gastropoda</taxon>
        <taxon>Caenogastropoda</taxon>
        <taxon>Sorbeoconcha</taxon>
        <taxon>Cerithioidea</taxon>
        <taxon>Batillariidae</taxon>
        <taxon>Batillaria</taxon>
    </lineage>
</organism>
<protein>
    <submittedName>
        <fullName evidence="1">Uncharacterized protein</fullName>
    </submittedName>
</protein>
<dbReference type="EMBL" id="JACVVK020000007">
    <property type="protein sequence ID" value="KAK7506279.1"/>
    <property type="molecule type" value="Genomic_DNA"/>
</dbReference>
<dbReference type="Proteomes" id="UP001519460">
    <property type="component" value="Unassembled WGS sequence"/>
</dbReference>
<evidence type="ECO:0000313" key="1">
    <source>
        <dbReference type="EMBL" id="KAK7506279.1"/>
    </source>
</evidence>
<keyword evidence="2" id="KW-1185">Reference proteome</keyword>